<evidence type="ECO:0000259" key="2">
    <source>
        <dbReference type="Pfam" id="PF25077"/>
    </source>
</evidence>
<dbReference type="KEGG" id="knv:Pan216_02160"/>
<dbReference type="AlphaFoldDB" id="A0A518AXD2"/>
<evidence type="ECO:0000313" key="4">
    <source>
        <dbReference type="Proteomes" id="UP000317093"/>
    </source>
</evidence>
<dbReference type="EMBL" id="CP036279">
    <property type="protein sequence ID" value="QDU59388.1"/>
    <property type="molecule type" value="Genomic_DNA"/>
</dbReference>
<protein>
    <submittedName>
        <fullName evidence="3">PhoD-like phosphatase</fullName>
    </submittedName>
</protein>
<dbReference type="InterPro" id="IPR018946">
    <property type="entry name" value="PhoD-like_MPP"/>
</dbReference>
<dbReference type="PANTHER" id="PTHR43606">
    <property type="entry name" value="PHOSPHATASE, PUTATIVE (AFU_ORTHOLOGUE AFUA_6G08710)-RELATED"/>
    <property type="match status" value="1"/>
</dbReference>
<dbReference type="OrthoDB" id="224727at2"/>
<evidence type="ECO:0000259" key="1">
    <source>
        <dbReference type="Pfam" id="PF09423"/>
    </source>
</evidence>
<organism evidence="3 4">
    <name type="scientific">Kolteria novifilia</name>
    <dbReference type="NCBI Taxonomy" id="2527975"/>
    <lineage>
        <taxon>Bacteria</taxon>
        <taxon>Pseudomonadati</taxon>
        <taxon>Planctomycetota</taxon>
        <taxon>Planctomycetia</taxon>
        <taxon>Kolteriales</taxon>
        <taxon>Kolteriaceae</taxon>
        <taxon>Kolteria</taxon>
    </lineage>
</organism>
<evidence type="ECO:0000313" key="3">
    <source>
        <dbReference type="EMBL" id="QDU59388.1"/>
    </source>
</evidence>
<accession>A0A518AXD2</accession>
<gene>
    <name evidence="3" type="ORF">Pan216_02160</name>
</gene>
<feature type="domain" description="DUF7800" evidence="2">
    <location>
        <begin position="54"/>
        <end position="132"/>
    </location>
</feature>
<dbReference type="PANTHER" id="PTHR43606:SF2">
    <property type="entry name" value="ALKALINE PHOSPHATASE FAMILY PROTEIN (AFU_ORTHOLOGUE AFUA_5G03860)"/>
    <property type="match status" value="1"/>
</dbReference>
<keyword evidence="4" id="KW-1185">Reference proteome</keyword>
<dbReference type="RefSeq" id="WP_145253578.1">
    <property type="nucleotide sequence ID" value="NZ_CP036279.1"/>
</dbReference>
<dbReference type="InterPro" id="IPR052900">
    <property type="entry name" value="Phospholipid_Metab_Enz"/>
</dbReference>
<dbReference type="InterPro" id="IPR029052">
    <property type="entry name" value="Metallo-depent_PP-like"/>
</dbReference>
<reference evidence="3 4" key="1">
    <citation type="submission" date="2019-02" db="EMBL/GenBank/DDBJ databases">
        <title>Deep-cultivation of Planctomycetes and their phenomic and genomic characterization uncovers novel biology.</title>
        <authorList>
            <person name="Wiegand S."/>
            <person name="Jogler M."/>
            <person name="Boedeker C."/>
            <person name="Pinto D."/>
            <person name="Vollmers J."/>
            <person name="Rivas-Marin E."/>
            <person name="Kohn T."/>
            <person name="Peeters S.H."/>
            <person name="Heuer A."/>
            <person name="Rast P."/>
            <person name="Oberbeckmann S."/>
            <person name="Bunk B."/>
            <person name="Jeske O."/>
            <person name="Meyerdierks A."/>
            <person name="Storesund J.E."/>
            <person name="Kallscheuer N."/>
            <person name="Luecker S."/>
            <person name="Lage O.M."/>
            <person name="Pohl T."/>
            <person name="Merkel B.J."/>
            <person name="Hornburger P."/>
            <person name="Mueller R.-W."/>
            <person name="Bruemmer F."/>
            <person name="Labrenz M."/>
            <person name="Spormann A.M."/>
            <person name="Op den Camp H."/>
            <person name="Overmann J."/>
            <person name="Amann R."/>
            <person name="Jetten M.S.M."/>
            <person name="Mascher T."/>
            <person name="Medema M.H."/>
            <person name="Devos D.P."/>
            <person name="Kaster A.-K."/>
            <person name="Ovreas L."/>
            <person name="Rohde M."/>
            <person name="Galperin M.Y."/>
            <person name="Jogler C."/>
        </authorList>
    </citation>
    <scope>NUCLEOTIDE SEQUENCE [LARGE SCALE GENOMIC DNA]</scope>
    <source>
        <strain evidence="3 4">Pan216</strain>
    </source>
</reference>
<sequence>MNPAHLPHAPSIRLLRSMLAVAVVIGAFFSSSAAQEPRWPSPIANEVVPYHTGGLTHGPMLGRPTNDQMRVWIRTAEPTAFRVLHGTSLPLDAESAAIAGETTEGADNTGFVDLARLRPNTRYFYAVEIDGQLPDLRADFSDPWPSFRTLPDRTSYADEANNPKGLFNICFSVGCCASQDPTRSGGHYASPPSFKTLLDRHGDEVMFHLMNGDTIYEEMRDGTLDGVRDNYKLYLSRGRSFANLLRRIPSLFLYDDHEIGWDIHGAGEVGLRDGRHLIRDIGLRAWSEYCGWADYASPRQTPIRFGEARLTKGSDLLVDEDADFRDLDSRQVSTIHLGPWTTGGQAPPRKRPHAGVYDLVEVVDQHRLRVRPAFKTDGTIDYSIGTHHWFDWKVGNCHYFALDSRGERSRPNGKDTRDPSRYVLGDEQLEWLTKGVASTDADFIFIISPDPWMVYHTGAHVGGSLTPKGDGYASFVHERDRLLDHFDQVDKPILIFTGDVHNSLAVQISDNVWEFMCGPMASTAHPRNTAGDPPLGGWWESQGRHVKVKWIAGFPNNMPYQRLRNTYYTVVQVNNIMTSGRPQGTGHQYTAYQHPQVVVRFHDGYTGNLHYAEAISPLDLVDRKDNTVTSK</sequence>
<proteinExistence type="predicted"/>
<name>A0A518AXD2_9BACT</name>
<dbReference type="InterPro" id="IPR038607">
    <property type="entry name" value="PhoD-like_sf"/>
</dbReference>
<dbReference type="InterPro" id="IPR056702">
    <property type="entry name" value="DUF7800"/>
</dbReference>
<dbReference type="Pfam" id="PF09423">
    <property type="entry name" value="PhoD"/>
    <property type="match status" value="1"/>
</dbReference>
<feature type="domain" description="PhoD-like phosphatase metallophosphatase" evidence="1">
    <location>
        <begin position="389"/>
        <end position="540"/>
    </location>
</feature>
<dbReference type="SUPFAM" id="SSF56300">
    <property type="entry name" value="Metallo-dependent phosphatases"/>
    <property type="match status" value="1"/>
</dbReference>
<dbReference type="Pfam" id="PF25077">
    <property type="entry name" value="DUF7800"/>
    <property type="match status" value="1"/>
</dbReference>
<dbReference type="Gene3D" id="3.60.21.70">
    <property type="entry name" value="PhoD-like phosphatase"/>
    <property type="match status" value="1"/>
</dbReference>
<dbReference type="Proteomes" id="UP000317093">
    <property type="component" value="Chromosome"/>
</dbReference>